<dbReference type="GO" id="GO:0005634">
    <property type="term" value="C:nucleus"/>
    <property type="evidence" value="ECO:0007669"/>
    <property type="project" value="TreeGrafter"/>
</dbReference>
<dbReference type="InterPro" id="IPR015661">
    <property type="entry name" value="Bub1/Mad3"/>
</dbReference>
<dbReference type="InterPro" id="IPR011009">
    <property type="entry name" value="Kinase-like_dom_sf"/>
</dbReference>
<dbReference type="PROSITE" id="PS51489">
    <property type="entry name" value="BUB1_N"/>
    <property type="match status" value="1"/>
</dbReference>
<dbReference type="GO" id="GO:0000776">
    <property type="term" value="C:kinetochore"/>
    <property type="evidence" value="ECO:0007669"/>
    <property type="project" value="UniProtKB-KW"/>
</dbReference>
<feature type="region of interest" description="Disordered" evidence="5">
    <location>
        <begin position="378"/>
        <end position="416"/>
    </location>
</feature>
<keyword evidence="2" id="KW-0158">Chromosome</keyword>
<reference evidence="8" key="1">
    <citation type="submission" date="2020-03" db="EMBL/GenBank/DDBJ databases">
        <title>FDA dAtabase for Regulatory Grade micrObial Sequences (FDA-ARGOS): Supporting development and validation of Infectious Disease Dx tests.</title>
        <authorList>
            <person name="Campos J."/>
            <person name="Goldberg B."/>
            <person name="Tallon L."/>
            <person name="Sadzewicz L."/>
            <person name="Vavikolanu K."/>
            <person name="Mehta A."/>
            <person name="Aluvathingal J."/>
            <person name="Nadendla S."/>
            <person name="Nandy P."/>
            <person name="Geyer C."/>
            <person name="Yan Y."/>
            <person name="Sichtig H."/>
        </authorList>
    </citation>
    <scope>NUCLEOTIDE SEQUENCE [LARGE SCALE GENOMIC DNA]</scope>
    <source>
        <strain evidence="8">FDAARGOS_652</strain>
    </source>
</reference>
<evidence type="ECO:0000259" key="6">
    <source>
        <dbReference type="PROSITE" id="PS50011"/>
    </source>
</evidence>
<dbReference type="InterPro" id="IPR012572">
    <property type="entry name" value="Mad3/Bub1_II"/>
</dbReference>
<evidence type="ECO:0000256" key="5">
    <source>
        <dbReference type="SAM" id="MobiDB-lite"/>
    </source>
</evidence>
<dbReference type="OrthoDB" id="248495at2759"/>
<evidence type="ECO:0008006" key="10">
    <source>
        <dbReference type="Google" id="ProtNLM"/>
    </source>
</evidence>
<accession>A0A8X7NIH3</accession>
<dbReference type="SUPFAM" id="SSF56112">
    <property type="entry name" value="Protein kinase-like (PK-like)"/>
    <property type="match status" value="1"/>
</dbReference>
<feature type="domain" description="BUB1 N-terminal" evidence="7">
    <location>
        <begin position="60"/>
        <end position="218"/>
    </location>
</feature>
<gene>
    <name evidence="8" type="ORF">FOB60_005227</name>
</gene>
<evidence type="ECO:0000313" key="9">
    <source>
        <dbReference type="Proteomes" id="UP000590412"/>
    </source>
</evidence>
<feature type="domain" description="Protein kinase" evidence="6">
    <location>
        <begin position="590"/>
        <end position="893"/>
    </location>
</feature>
<dbReference type="PANTHER" id="PTHR14030:SF4">
    <property type="entry name" value="BUB1 KINASE, ISOFORM A-RELATED"/>
    <property type="match status" value="1"/>
</dbReference>
<keyword evidence="4" id="KW-0137">Centromere</keyword>
<evidence type="ECO:0000259" key="7">
    <source>
        <dbReference type="PROSITE" id="PS51489"/>
    </source>
</evidence>
<proteinExistence type="predicted"/>
<comment type="subcellular location">
    <subcellularLocation>
        <location evidence="1">Chromosome</location>
        <location evidence="1">Centromere</location>
        <location evidence="1">Kinetochore</location>
    </subcellularLocation>
</comment>
<dbReference type="GO" id="GO:0007094">
    <property type="term" value="P:mitotic spindle assembly checkpoint signaling"/>
    <property type="evidence" value="ECO:0007669"/>
    <property type="project" value="InterPro"/>
</dbReference>
<dbReference type="Gene3D" id="6.10.20.170">
    <property type="match status" value="1"/>
</dbReference>
<protein>
    <recommendedName>
        <fullName evidence="10">BUB1 N-terminal domain-containing protein</fullName>
    </recommendedName>
</protein>
<dbReference type="EMBL" id="JABWAB010000011">
    <property type="protein sequence ID" value="KAF6044134.1"/>
    <property type="molecule type" value="Genomic_DNA"/>
</dbReference>
<dbReference type="GO" id="GO:0004672">
    <property type="term" value="F:protein kinase activity"/>
    <property type="evidence" value="ECO:0007669"/>
    <property type="project" value="InterPro"/>
</dbReference>
<dbReference type="Gene3D" id="1.25.40.430">
    <property type="match status" value="1"/>
</dbReference>
<dbReference type="Pfam" id="PF08311">
    <property type="entry name" value="Mad3_BUB1_I"/>
    <property type="match status" value="1"/>
</dbReference>
<name>A0A8X7NIH3_CANPA</name>
<dbReference type="GO" id="GO:0032991">
    <property type="term" value="C:protein-containing complex"/>
    <property type="evidence" value="ECO:0007669"/>
    <property type="project" value="UniProtKB-ARBA"/>
</dbReference>
<sequence length="893" mass="102998">MHRPSSAPQQTARVIEEEKENIIPLQGGRPVTKLAKTLVTTRNLSLDGLKTKLQHERNQFEQELKDFEELDDPLQVYLNYIDWTHRNFLQGASSSSGLFSLLERCASKFRDVPHYKNDSRYLKVWLEYIEYHDTPRDAYIYLATKGIGTKLARFYEEFAHHLELKNKYADANCVYEIGIQNSAFPLGRLERSFQNFRERLSARNVSVLSPSEDIRRALDLKQGRRIESESEMKPIKRSKIDVFQDNAETDLNSIQSAFENENTSDQPLESRRSRVKENTIAPTRWSGQILPQKNIGPVVASEKLQIYCDDSSNTAIIQVEDTGTHRSIQSCKDSRHVYTLIEAPGKRPEKVMLNMELLYSNVDSEISSVELLAMQRRTLQTRESETKHDKKTTPSSNREIDAGNFTLPTMDDTTKLAPKDPTVTMYSKMAKNEVFDIFNQASQSCDQNGFTDTRIDDPTITNFDGFVTETMHPQMKAVQQKQEPLIPTQVDEPHTHAHAIDHVSSPFRFHPSSKEGAGEHNTKITDPYNADIRRGILQNLVIPLTTYPGYSDKTGKNANQFFKILDSFDNFNSQSSSHSMIIRCLEDEMYSLLSCLKRQERSLVCLVESESGCLKVLKIQRPATSWEYFILCRIQRRLLKYFSHEKQFVRAEKFYSFSDESYLVLEHYPQGNLLDVVNTYETKGKPIDECLAMFLSIRLLQATEALHGMDIIHGKISLENCMINFAKCEDRNFSKNFNRNGRNGWDKKQLTLINFNESIDLTEFPKGTVFSSFNDQLDTNFMTWMTANSWTFEIDYFGLANSIHILLFNECLQLTEVDGKTRLRRSLSRFWQPVLWQKLFNDLLNPTSKTGHEPNTLKLRKIREKLEEWLEDYAEAGNLKSAIISLEKEMGLA</sequence>
<dbReference type="Proteomes" id="UP000590412">
    <property type="component" value="Unassembled WGS sequence"/>
</dbReference>
<feature type="compositionally biased region" description="Basic and acidic residues" evidence="5">
    <location>
        <begin position="380"/>
        <end position="392"/>
    </location>
</feature>
<keyword evidence="3" id="KW-0995">Kinetochore</keyword>
<dbReference type="FunFam" id="1.25.40.430:FF:000003">
    <property type="entry name" value="Checkpoint serine/threonine-protein kinase BUB1"/>
    <property type="match status" value="1"/>
</dbReference>
<dbReference type="GO" id="GO:0051754">
    <property type="term" value="P:meiotic sister chromatid cohesion, centromeric"/>
    <property type="evidence" value="ECO:0007669"/>
    <property type="project" value="TreeGrafter"/>
</dbReference>
<dbReference type="SMART" id="SM00220">
    <property type="entry name" value="S_TKc"/>
    <property type="match status" value="1"/>
</dbReference>
<organism evidence="8 9">
    <name type="scientific">Candida parapsilosis</name>
    <name type="common">Yeast</name>
    <dbReference type="NCBI Taxonomy" id="5480"/>
    <lineage>
        <taxon>Eukaryota</taxon>
        <taxon>Fungi</taxon>
        <taxon>Dikarya</taxon>
        <taxon>Ascomycota</taxon>
        <taxon>Saccharomycotina</taxon>
        <taxon>Pichiomycetes</taxon>
        <taxon>Debaryomycetaceae</taxon>
        <taxon>Candida/Lodderomyces clade</taxon>
        <taxon>Candida</taxon>
    </lineage>
</organism>
<evidence type="ECO:0000313" key="8">
    <source>
        <dbReference type="EMBL" id="KAF6044134.1"/>
    </source>
</evidence>
<dbReference type="AlphaFoldDB" id="A0A8X7NIH3"/>
<dbReference type="InterPro" id="IPR013212">
    <property type="entry name" value="Mad3/Bub1_I"/>
</dbReference>
<evidence type="ECO:0000256" key="3">
    <source>
        <dbReference type="ARBA" id="ARBA00022838"/>
    </source>
</evidence>
<dbReference type="InterPro" id="IPR000719">
    <property type="entry name" value="Prot_kinase_dom"/>
</dbReference>
<evidence type="ECO:0000256" key="4">
    <source>
        <dbReference type="ARBA" id="ARBA00023328"/>
    </source>
</evidence>
<dbReference type="PROSITE" id="PS50011">
    <property type="entry name" value="PROTEIN_KINASE_DOM"/>
    <property type="match status" value="1"/>
</dbReference>
<evidence type="ECO:0000256" key="2">
    <source>
        <dbReference type="ARBA" id="ARBA00022454"/>
    </source>
</evidence>
<dbReference type="SMART" id="SM00777">
    <property type="entry name" value="Mad3_BUB1_I"/>
    <property type="match status" value="1"/>
</dbReference>
<comment type="caution">
    <text evidence="8">The sequence shown here is derived from an EMBL/GenBank/DDBJ whole genome shotgun (WGS) entry which is preliminary data.</text>
</comment>
<dbReference type="Gene3D" id="1.10.510.10">
    <property type="entry name" value="Transferase(Phosphotransferase) domain 1"/>
    <property type="match status" value="1"/>
</dbReference>
<dbReference type="PANTHER" id="PTHR14030">
    <property type="entry name" value="MITOTIC CHECKPOINT SERINE/THREONINE-PROTEIN KINASE BUB1"/>
    <property type="match status" value="1"/>
</dbReference>
<dbReference type="GO" id="GO:0005524">
    <property type="term" value="F:ATP binding"/>
    <property type="evidence" value="ECO:0007669"/>
    <property type="project" value="InterPro"/>
</dbReference>
<dbReference type="Pfam" id="PF08171">
    <property type="entry name" value="Mad3_BUB1_II"/>
    <property type="match status" value="1"/>
</dbReference>
<evidence type="ECO:0000256" key="1">
    <source>
        <dbReference type="ARBA" id="ARBA00004629"/>
    </source>
</evidence>